<feature type="compositionally biased region" description="Polar residues" evidence="1">
    <location>
        <begin position="255"/>
        <end position="278"/>
    </location>
</feature>
<keyword evidence="5" id="KW-1185">Reference proteome</keyword>
<evidence type="ECO:0000256" key="2">
    <source>
        <dbReference type="SAM" id="Phobius"/>
    </source>
</evidence>
<feature type="region of interest" description="Disordered" evidence="1">
    <location>
        <begin position="255"/>
        <end position="283"/>
    </location>
</feature>
<accession>F8WJY4</accession>
<evidence type="ECO:0000256" key="1">
    <source>
        <dbReference type="SAM" id="MobiDB-lite"/>
    </source>
</evidence>
<dbReference type="AlphaFoldDB" id="F8WJY4"/>
<feature type="region of interest" description="Disordered" evidence="1">
    <location>
        <begin position="1000"/>
        <end position="1062"/>
    </location>
</feature>
<organism evidence="4 5">
    <name type="scientific">Mycoplasmoides gallisepticum (strain R(low / passage 15 / clone 2))</name>
    <name type="common">Mycoplasma gallisepticum</name>
    <dbReference type="NCBI Taxonomy" id="710127"/>
    <lineage>
        <taxon>Bacteria</taxon>
        <taxon>Bacillati</taxon>
        <taxon>Mycoplasmatota</taxon>
        <taxon>Mycoplasmoidales</taxon>
        <taxon>Mycoplasmoidaceae</taxon>
        <taxon>Mycoplasmoides</taxon>
    </lineage>
</organism>
<dbReference type="PATRIC" id="fig|233150.7.peg.198"/>
<feature type="compositionally biased region" description="Low complexity" evidence="1">
    <location>
        <begin position="411"/>
        <end position="445"/>
    </location>
</feature>
<keyword evidence="2" id="KW-0472">Membrane</keyword>
<keyword evidence="2" id="KW-0812">Transmembrane</keyword>
<reference evidence="4 5" key="1">
    <citation type="journal article" date="2003" name="Microbiology">
        <title>The complete genome sequence of the avian pathogen Mycoplasma gallisepticum strain R(low).</title>
        <authorList>
            <person name="Papazisi L."/>
            <person name="Gorton T.S."/>
            <person name="Kutish G."/>
            <person name="Markham P.F."/>
            <person name="Browning G.F."/>
            <person name="Nguyen D.K."/>
            <person name="Swartzell S."/>
            <person name="Madan A."/>
            <person name="Mahairas G."/>
            <person name="Geary S.J."/>
        </authorList>
    </citation>
    <scope>NUCLEOTIDE SEQUENCE [LARGE SCALE GENOMIC DNA]</scope>
    <source>
        <strain evidence="5">R(low / passage 15 / clone 2)</strain>
    </source>
</reference>
<feature type="compositionally biased region" description="Low complexity" evidence="1">
    <location>
        <begin position="1014"/>
        <end position="1046"/>
    </location>
</feature>
<evidence type="ECO:0000313" key="5">
    <source>
        <dbReference type="Proteomes" id="UP000001418"/>
    </source>
</evidence>
<feature type="compositionally biased region" description="Polar residues" evidence="1">
    <location>
        <begin position="446"/>
        <end position="455"/>
    </location>
</feature>
<dbReference type="HOGENOM" id="CLU_289642_0_0_14"/>
<evidence type="ECO:0000259" key="3">
    <source>
        <dbReference type="Pfam" id="PF19342"/>
    </source>
</evidence>
<feature type="compositionally biased region" description="Pro residues" evidence="1">
    <location>
        <begin position="1047"/>
        <end position="1062"/>
    </location>
</feature>
<feature type="region of interest" description="Disordered" evidence="1">
    <location>
        <begin position="410"/>
        <end position="455"/>
    </location>
</feature>
<evidence type="ECO:0000313" key="4">
    <source>
        <dbReference type="EMBL" id="AAP56531.1"/>
    </source>
</evidence>
<dbReference type="KEGG" id="mga:MGA_0939"/>
<feature type="domain" description="Mgp-operon protein 3 C-terminal" evidence="3">
    <location>
        <begin position="828"/>
        <end position="912"/>
    </location>
</feature>
<name>F8WJY4_MYCGA</name>
<dbReference type="EMBL" id="AE015450">
    <property type="protein sequence ID" value="AAP56531.1"/>
    <property type="molecule type" value="Genomic_DNA"/>
</dbReference>
<sequence>MNISKKLKSYTLIGGLAVFGALGSASFGFKQSDKSNDNTQLVNQARTLDANSVRLAGLGQNGSLFNTVLRDVDDNFITAANGTIIKLDSFTKPLYGLDLSDDFAGYKVKQIVSDYTTSRNRFDQRQTRAYYALLVNDEANVHLKRINTNSNRIGNRNNNSKFVIGGVDNPAHVIRFTDDGTKFNFTKQTQGEIVNDFILDAPILPKDLHPDWYNLYIQRKILPNDVNTAVVPWPVGRVSGTNADDGMFDFGNGQITNTDPIAQTKTTTDNQNPSTFNSGAMPGANNRYDSQLNVKHRIKTSFQLDEKFVYPEWTGSEENKNITRLATGSLPSNERYWILDIPGTPQVTLKEDSVNVFSRLYLNSVNSLSFIGDSIYIFGTSELPSLWYYSFPTRLSDLTALNQVKTDDIEASSTDNGTTTNGTTTTTDTSSGSTGAGTGNTTNTSQTVSNPTLNTYRSFGIDSKPTSANKIDETNWADPNVIEARIYAEYRLGIQNEIPITNAGNFIRNTIGGVGFTSTGSRVVLRASYNGDQRPTGNFQPFLYVFGYLGYQQTRTGTFWYGTYKLLNNSPYDVLDAARVGTETNQFRRTSLTYPVMGGYLTEEGARSFSNTPYIRAQGDTPESRSIFQSGYSDNTYEYIQSVLGFDGIRNNLNVGVKASSFLNSNRPNPNGLEMIAATTYLRSQIGLARTSGLPNQQPFGTTHQVISVSPGDQFSSIKNIRTIFPGNQLWYFLFTNENNKSSVYTLRLADSSNPDASSSFSPTSLIDVNEIGVILPLLDNSFYTVNAAGNVALFSSNPGSPGSYTAVNTFNQNLSDIAFEGSGAKYTSDFWGTIQFKPDEYLIQNGFTSQVARNFVTNQSFLNSLVDFTPANAGTNYRVVVDPDGNLTNQNLPLKVQIQYLDGKYYDAKLKNNNLVTFSYNNFAALPSWVVPTAIGSTLGILAIMIILGLAIGIPLRAQRKLQDKGFKTTFKKVDTLTAAVGSVYKKIITQTANVKKKPAALGAGKSGDKKPAAAAKPAAPAKPSAPKASSPAKPTAPKSGAPTKPTAPKPAAPKPTAPKE</sequence>
<keyword evidence="2" id="KW-1133">Transmembrane helix</keyword>
<dbReference type="OrthoDB" id="403305at2"/>
<proteinExistence type="predicted"/>
<dbReference type="Proteomes" id="UP000001418">
    <property type="component" value="Chromosome"/>
</dbReference>
<dbReference type="Pfam" id="PF19342">
    <property type="entry name" value="MGP3_C"/>
    <property type="match status" value="1"/>
</dbReference>
<dbReference type="InterPro" id="IPR045839">
    <property type="entry name" value="MGP3_C"/>
</dbReference>
<gene>
    <name evidence="4" type="primary">crmA</name>
    <name evidence="4" type="ORF">MGA_0939</name>
</gene>
<protein>
    <submittedName>
        <fullName evidence="4">Cytadherence related molecule A (CrmA)</fullName>
    </submittedName>
</protein>
<feature type="transmembrane region" description="Helical" evidence="2">
    <location>
        <begin position="930"/>
        <end position="957"/>
    </location>
</feature>
<dbReference type="RefSeq" id="WP_011113413.1">
    <property type="nucleotide sequence ID" value="NC_004829.2"/>
</dbReference>